<keyword evidence="2" id="KW-0808">Transferase</keyword>
<dbReference type="Pfam" id="PF00078">
    <property type="entry name" value="RVT_1"/>
    <property type="match status" value="1"/>
</dbReference>
<proteinExistence type="predicted"/>
<accession>A0ABQ5BJL6</accession>
<dbReference type="CDD" id="cd01650">
    <property type="entry name" value="RT_nLTR_like"/>
    <property type="match status" value="1"/>
</dbReference>
<dbReference type="SUPFAM" id="SSF56672">
    <property type="entry name" value="DNA/RNA polymerases"/>
    <property type="match status" value="1"/>
</dbReference>
<comment type="caution">
    <text evidence="2">The sequence shown here is derived from an EMBL/GenBank/DDBJ whole genome shotgun (WGS) entry which is preliminary data.</text>
</comment>
<dbReference type="PANTHER" id="PTHR33116">
    <property type="entry name" value="REVERSE TRANSCRIPTASE ZINC-BINDING DOMAIN-CONTAINING PROTEIN-RELATED-RELATED"/>
    <property type="match status" value="1"/>
</dbReference>
<reference evidence="2" key="1">
    <citation type="journal article" date="2022" name="Int. J. Mol. Sci.">
        <title>Draft Genome of Tanacetum Coccineum: Genomic Comparison of Closely Related Tanacetum-Family Plants.</title>
        <authorList>
            <person name="Yamashiro T."/>
            <person name="Shiraishi A."/>
            <person name="Nakayama K."/>
            <person name="Satake H."/>
        </authorList>
    </citation>
    <scope>NUCLEOTIDE SEQUENCE</scope>
</reference>
<keyword evidence="2" id="KW-0695">RNA-directed DNA polymerase</keyword>
<evidence type="ECO:0000313" key="3">
    <source>
        <dbReference type="Proteomes" id="UP001151760"/>
    </source>
</evidence>
<dbReference type="InterPro" id="IPR000477">
    <property type="entry name" value="RT_dom"/>
</dbReference>
<dbReference type="GO" id="GO:0003964">
    <property type="term" value="F:RNA-directed DNA polymerase activity"/>
    <property type="evidence" value="ECO:0007669"/>
    <property type="project" value="UniProtKB-KW"/>
</dbReference>
<feature type="domain" description="Reverse transcriptase" evidence="1">
    <location>
        <begin position="138"/>
        <end position="393"/>
    </location>
</feature>
<evidence type="ECO:0000259" key="1">
    <source>
        <dbReference type="PROSITE" id="PS50878"/>
    </source>
</evidence>
<name>A0ABQ5BJL6_9ASTR</name>
<dbReference type="PANTHER" id="PTHR33116:SF78">
    <property type="entry name" value="OS12G0587133 PROTEIN"/>
    <property type="match status" value="1"/>
</dbReference>
<dbReference type="Proteomes" id="UP001151760">
    <property type="component" value="Unassembled WGS sequence"/>
</dbReference>
<dbReference type="InterPro" id="IPR043502">
    <property type="entry name" value="DNA/RNA_pol_sf"/>
</dbReference>
<evidence type="ECO:0000313" key="2">
    <source>
        <dbReference type="EMBL" id="GJT14876.1"/>
    </source>
</evidence>
<gene>
    <name evidence="2" type="ORF">Tco_0873582</name>
</gene>
<protein>
    <submittedName>
        <fullName evidence="2">RNA-directed DNA polymerase, eukaryota, reverse transcriptase zinc-binding domain protein</fullName>
    </submittedName>
</protein>
<dbReference type="EMBL" id="BQNB010013351">
    <property type="protein sequence ID" value="GJT14876.1"/>
    <property type="molecule type" value="Genomic_DNA"/>
</dbReference>
<sequence>MDLIQKARIRWDVEGDENSKLFHGIINSKRKSQSILGILQEGFWVSDPGAIKMAFLEFYKEKFSCHDSPVILPSMSSAKSLSDSDRHLLDSMVSLEEIKNAVWDCGSQKAPGPDGFSFMFVKKYWDIMKIDIQNFVMRFFSSSSFLPGTNSLFFTLIPKVSNPLYIKDFRPISLIGFQYKIVAKILANRLSNVMDLIISHEQSAFISSRQILDGPLFLSEVIECWRFLDHVMERLGFSSTWRKWIMAGLKSSRASILVNGSPTSEFSLKRGLRQGDPLSPFLFIIVMEGLHIALKDGLTANLFQGVKIGSSEIRLSHLFYADDVIILSEWNQCDMDNIIRILNVFYLASGLKINISKSNLYGVGVSSDDIESMAAGTGCSASNLPFSYLGLPIGSNMNRIANWNSLIERFKIRLSGWKANMLSSGGRLTLIKSVLGSLGIYYFSIFKVPEAVLKTLESLRASFFWGATGDSRKLAWIKWSNILASLDKGGLGVGSLKAFNNSLLLKWRWRLLNKPSALWVEVLKSIHGNEAGIELKGCQTNGLWARIVGTIYHLHSSGYVPLNSLRYQVGDGSMIRFWKDTWLGDAPLCSRFNRLFRLEKNQNCLVRDRIVNGLWAWDWRRPVNGGRALADLNNLLMDIGSLNVEVDRDCVVSSLSTDGSYSVSLHSETY</sequence>
<reference evidence="2" key="2">
    <citation type="submission" date="2022-01" db="EMBL/GenBank/DDBJ databases">
        <authorList>
            <person name="Yamashiro T."/>
            <person name="Shiraishi A."/>
            <person name="Satake H."/>
            <person name="Nakayama K."/>
        </authorList>
    </citation>
    <scope>NUCLEOTIDE SEQUENCE</scope>
</reference>
<dbReference type="PROSITE" id="PS50878">
    <property type="entry name" value="RT_POL"/>
    <property type="match status" value="1"/>
</dbReference>
<keyword evidence="3" id="KW-1185">Reference proteome</keyword>
<keyword evidence="2" id="KW-0548">Nucleotidyltransferase</keyword>
<organism evidence="2 3">
    <name type="scientific">Tanacetum coccineum</name>
    <dbReference type="NCBI Taxonomy" id="301880"/>
    <lineage>
        <taxon>Eukaryota</taxon>
        <taxon>Viridiplantae</taxon>
        <taxon>Streptophyta</taxon>
        <taxon>Embryophyta</taxon>
        <taxon>Tracheophyta</taxon>
        <taxon>Spermatophyta</taxon>
        <taxon>Magnoliopsida</taxon>
        <taxon>eudicotyledons</taxon>
        <taxon>Gunneridae</taxon>
        <taxon>Pentapetalae</taxon>
        <taxon>asterids</taxon>
        <taxon>campanulids</taxon>
        <taxon>Asterales</taxon>
        <taxon>Asteraceae</taxon>
        <taxon>Asteroideae</taxon>
        <taxon>Anthemideae</taxon>
        <taxon>Anthemidinae</taxon>
        <taxon>Tanacetum</taxon>
    </lineage>
</organism>